<keyword evidence="2" id="KW-0732">Signal</keyword>
<organism evidence="3 4">
    <name type="scientific">Trichoplax adhaerens</name>
    <name type="common">Trichoplax reptans</name>
    <dbReference type="NCBI Taxonomy" id="10228"/>
    <lineage>
        <taxon>Eukaryota</taxon>
        <taxon>Metazoa</taxon>
        <taxon>Placozoa</taxon>
        <taxon>Uniplacotomia</taxon>
        <taxon>Trichoplacea</taxon>
        <taxon>Trichoplacidae</taxon>
        <taxon>Trichoplax</taxon>
    </lineage>
</organism>
<proteinExistence type="predicted"/>
<dbReference type="CTD" id="6756874"/>
<keyword evidence="1" id="KW-0472">Membrane</keyword>
<keyword evidence="4" id="KW-1185">Reference proteome</keyword>
<evidence type="ECO:0000313" key="3">
    <source>
        <dbReference type="EMBL" id="EDV22026.1"/>
    </source>
</evidence>
<name>B3S5E8_TRIAD</name>
<dbReference type="KEGG" id="tad:TRIADDRAFT_59590"/>
<protein>
    <recommendedName>
        <fullName evidence="5">SUEL-type lectin domain-containing protein</fullName>
    </recommendedName>
</protein>
<evidence type="ECO:0000313" key="4">
    <source>
        <dbReference type="Proteomes" id="UP000009022"/>
    </source>
</evidence>
<dbReference type="Gene3D" id="1.10.2000.10">
    <property type="entry name" value="Frizzled cysteine-rich domain"/>
    <property type="match status" value="1"/>
</dbReference>
<dbReference type="InParanoid" id="B3S5E8"/>
<dbReference type="InterPro" id="IPR036790">
    <property type="entry name" value="Frizzled_dom_sf"/>
</dbReference>
<dbReference type="PhylomeDB" id="B3S5E8"/>
<feature type="chain" id="PRO_5002798505" description="SUEL-type lectin domain-containing protein" evidence="2">
    <location>
        <begin position="26"/>
        <end position="352"/>
    </location>
</feature>
<feature type="transmembrane region" description="Helical" evidence="1">
    <location>
        <begin position="331"/>
        <end position="351"/>
    </location>
</feature>
<dbReference type="RefSeq" id="XP_002115663.1">
    <property type="nucleotide sequence ID" value="XM_002115627.1"/>
</dbReference>
<dbReference type="EMBL" id="DS985251">
    <property type="protein sequence ID" value="EDV22026.1"/>
    <property type="molecule type" value="Genomic_DNA"/>
</dbReference>
<reference evidence="3 4" key="1">
    <citation type="journal article" date="2008" name="Nature">
        <title>The Trichoplax genome and the nature of placozoans.</title>
        <authorList>
            <person name="Srivastava M."/>
            <person name="Begovic E."/>
            <person name="Chapman J."/>
            <person name="Putnam N.H."/>
            <person name="Hellsten U."/>
            <person name="Kawashima T."/>
            <person name="Kuo A."/>
            <person name="Mitros T."/>
            <person name="Salamov A."/>
            <person name="Carpenter M.L."/>
            <person name="Signorovitch A.Y."/>
            <person name="Moreno M.A."/>
            <person name="Kamm K."/>
            <person name="Grimwood J."/>
            <person name="Schmutz J."/>
            <person name="Shapiro H."/>
            <person name="Grigoriev I.V."/>
            <person name="Buss L.W."/>
            <person name="Schierwater B."/>
            <person name="Dellaporta S.L."/>
            <person name="Rokhsar D.S."/>
        </authorList>
    </citation>
    <scope>NUCLEOTIDE SEQUENCE [LARGE SCALE GENOMIC DNA]</scope>
    <source>
        <strain evidence="3 4">Grell-BS-1999</strain>
    </source>
</reference>
<evidence type="ECO:0000256" key="2">
    <source>
        <dbReference type="SAM" id="SignalP"/>
    </source>
</evidence>
<evidence type="ECO:0008006" key="5">
    <source>
        <dbReference type="Google" id="ProtNLM"/>
    </source>
</evidence>
<feature type="signal peptide" evidence="2">
    <location>
        <begin position="1"/>
        <end position="25"/>
    </location>
</feature>
<accession>B3S5E8</accession>
<dbReference type="HOGENOM" id="CLU_067673_0_0_1"/>
<keyword evidence="1" id="KW-0812">Transmembrane</keyword>
<dbReference type="Proteomes" id="UP000009022">
    <property type="component" value="Unassembled WGS sequence"/>
</dbReference>
<evidence type="ECO:0000256" key="1">
    <source>
        <dbReference type="SAM" id="Phobius"/>
    </source>
</evidence>
<dbReference type="AlphaFoldDB" id="B3S5E8"/>
<keyword evidence="1" id="KW-1133">Transmembrane helix</keyword>
<gene>
    <name evidence="3" type="ORF">TRIADDRAFT_59590</name>
</gene>
<dbReference type="GeneID" id="6756874"/>
<sequence length="352" mass="37930">MVGSTSIILLVGIAISMCVVDGGHSSHLSALSGHHGLLQEIIDIIKQDSGKVASEEIAYKNPYESFHIIQRRAASPGSVTVWVEGDVNQCVKPSASIMSFCDVNYLVPATIIKRTTKTLHFIISNFNILQRQLSTTCQNSLKDVLCKGTLPKCSSDTKSATYLDFSRSCSGLKTCGSKLVNVNGLNTQAICQSTGQQFTLSTCVKSSLASINSMYCGPLPKDIAFPSWVVPNLYQQSAIIASMKSSYAAAGVSAFCSDKWIKMSCTTIPFCSTDRRKIVSSVTKQQCQSAISCLPTTTQNVLALAWDCNAYPDEKSQKMTMSDSQAYPNGASGLTVNIALLFVIYFLSAVLL</sequence>